<evidence type="ECO:0000256" key="1">
    <source>
        <dbReference type="ARBA" id="ARBA00004123"/>
    </source>
</evidence>
<reference evidence="12 13" key="1">
    <citation type="submission" date="2012-10" db="EMBL/GenBank/DDBJ databases">
        <title>Genome sequencing and analysis of entomopathogenic fungi Beauveria bassiana D1-5.</title>
        <authorList>
            <person name="Li Q."/>
            <person name="Wang L."/>
            <person name="Zhang Z."/>
            <person name="Wang Q."/>
            <person name="Ren J."/>
            <person name="Wang M."/>
            <person name="Xu W."/>
            <person name="Wang J."/>
            <person name="Lu Y."/>
            <person name="Du Q."/>
            <person name="Sun Z."/>
        </authorList>
    </citation>
    <scope>NUCLEOTIDE SEQUENCE [LARGE SCALE GENOMIC DNA]</scope>
    <source>
        <strain evidence="12 13">D1-5</strain>
    </source>
</reference>
<evidence type="ECO:0000256" key="6">
    <source>
        <dbReference type="ARBA" id="ARBA00023027"/>
    </source>
</evidence>
<dbReference type="GO" id="GO:0008652">
    <property type="term" value="P:amino acid biosynthetic process"/>
    <property type="evidence" value="ECO:0007669"/>
    <property type="project" value="UniProtKB-KW"/>
</dbReference>
<feature type="region of interest" description="Disordered" evidence="9">
    <location>
        <begin position="116"/>
        <end position="141"/>
    </location>
</feature>
<dbReference type="GO" id="GO:0046982">
    <property type="term" value="F:protein heterodimerization activity"/>
    <property type="evidence" value="ECO:0007669"/>
    <property type="project" value="InterPro"/>
</dbReference>
<name>A0A0A2VR44_BEABA</name>
<feature type="compositionally biased region" description="Low complexity" evidence="9">
    <location>
        <begin position="643"/>
        <end position="654"/>
    </location>
</feature>
<evidence type="ECO:0000313" key="13">
    <source>
        <dbReference type="Proteomes" id="UP000030106"/>
    </source>
</evidence>
<keyword evidence="3" id="KW-0028">Amino-acid biosynthesis</keyword>
<dbReference type="SUPFAM" id="SSF47113">
    <property type="entry name" value="Histone-fold"/>
    <property type="match status" value="2"/>
</dbReference>
<keyword evidence="8" id="KW-0539">Nucleus</keyword>
<comment type="caution">
    <text evidence="12">The sequence shown here is derived from an EMBL/GenBank/DDBJ whole genome shotgun (WGS) entry which is preliminary data.</text>
</comment>
<dbReference type="EMBL" id="ANFO01000564">
    <property type="protein sequence ID" value="KGQ08620.1"/>
    <property type="molecule type" value="Genomic_DNA"/>
</dbReference>
<feature type="compositionally biased region" description="Basic and acidic residues" evidence="9">
    <location>
        <begin position="629"/>
        <end position="642"/>
    </location>
</feature>
<dbReference type="Pfam" id="PF00389">
    <property type="entry name" value="2-Hacid_dh"/>
    <property type="match status" value="1"/>
</dbReference>
<accession>A0A0A2VR44</accession>
<dbReference type="STRING" id="1245745.A0A0A2VR44"/>
<dbReference type="GO" id="GO:0016616">
    <property type="term" value="F:oxidoreductase activity, acting on the CH-OH group of donors, NAD or NADP as acceptor"/>
    <property type="evidence" value="ECO:0007669"/>
    <property type="project" value="InterPro"/>
</dbReference>
<dbReference type="PROSITE" id="PS00065">
    <property type="entry name" value="D_2_HYDROXYACID_DH_1"/>
    <property type="match status" value="1"/>
</dbReference>
<evidence type="ECO:0000256" key="7">
    <source>
        <dbReference type="ARBA" id="ARBA00023163"/>
    </source>
</evidence>
<dbReference type="GO" id="GO:0006366">
    <property type="term" value="P:transcription by RNA polymerase II"/>
    <property type="evidence" value="ECO:0007669"/>
    <property type="project" value="InterPro"/>
</dbReference>
<dbReference type="Pfam" id="PF02826">
    <property type="entry name" value="2-Hacid_dh_C"/>
    <property type="match status" value="1"/>
</dbReference>
<dbReference type="Gene3D" id="3.40.50.720">
    <property type="entry name" value="NAD(P)-binding Rossmann-like Domain"/>
    <property type="match status" value="2"/>
</dbReference>
<feature type="domain" description="D-isomer specific 2-hydroxyacid dehydrogenase NAD-binding" evidence="11">
    <location>
        <begin position="150"/>
        <end position="345"/>
    </location>
</feature>
<comment type="similarity">
    <text evidence="2">Belongs to the D-isomer specific 2-hydroxyacid dehydrogenase family.</text>
</comment>
<evidence type="ECO:0000256" key="8">
    <source>
        <dbReference type="ARBA" id="ARBA00023242"/>
    </source>
</evidence>
<dbReference type="GO" id="GO:0051287">
    <property type="term" value="F:NAD binding"/>
    <property type="evidence" value="ECO:0007669"/>
    <property type="project" value="InterPro"/>
</dbReference>
<dbReference type="InterPro" id="IPR036291">
    <property type="entry name" value="NAD(P)-bd_dom_sf"/>
</dbReference>
<protein>
    <submittedName>
        <fullName evidence="12">D-3-phosphoglycerate dehydrogenase</fullName>
    </submittedName>
</protein>
<evidence type="ECO:0000313" key="12">
    <source>
        <dbReference type="EMBL" id="KGQ08620.1"/>
    </source>
</evidence>
<dbReference type="Gene3D" id="1.10.20.10">
    <property type="entry name" value="Histone, subunit A"/>
    <property type="match status" value="1"/>
</dbReference>
<evidence type="ECO:0000256" key="5">
    <source>
        <dbReference type="ARBA" id="ARBA00023015"/>
    </source>
</evidence>
<dbReference type="InterPro" id="IPR029752">
    <property type="entry name" value="D-isomer_DH_CS1"/>
</dbReference>
<dbReference type="InterPro" id="IPR003195">
    <property type="entry name" value="TFIID_TAF13"/>
</dbReference>
<feature type="compositionally biased region" description="Acidic residues" evidence="9">
    <location>
        <begin position="661"/>
        <end position="673"/>
    </location>
</feature>
<dbReference type="eggNOG" id="KOG0068">
    <property type="taxonomic scope" value="Eukaryota"/>
</dbReference>
<evidence type="ECO:0000259" key="10">
    <source>
        <dbReference type="Pfam" id="PF00389"/>
    </source>
</evidence>
<keyword evidence="6" id="KW-0520">NAD</keyword>
<dbReference type="Pfam" id="PF02269">
    <property type="entry name" value="TFIID-18kDa"/>
    <property type="match status" value="1"/>
</dbReference>
<keyword evidence="5" id="KW-0805">Transcription regulation</keyword>
<dbReference type="InterPro" id="IPR009072">
    <property type="entry name" value="Histone-fold"/>
</dbReference>
<evidence type="ECO:0000256" key="4">
    <source>
        <dbReference type="ARBA" id="ARBA00023002"/>
    </source>
</evidence>
<keyword evidence="4" id="KW-0560">Oxidoreductase</keyword>
<dbReference type="GO" id="GO:0005634">
    <property type="term" value="C:nucleus"/>
    <property type="evidence" value="ECO:0007669"/>
    <property type="project" value="UniProtKB-SubCell"/>
</dbReference>
<dbReference type="InterPro" id="IPR050857">
    <property type="entry name" value="D-2-hydroxyacid_DH"/>
</dbReference>
<dbReference type="CDD" id="cd07978">
    <property type="entry name" value="HFD_TAF13"/>
    <property type="match status" value="1"/>
</dbReference>
<gene>
    <name evidence="12" type="ORF">BBAD15_g6059</name>
</gene>
<dbReference type="AlphaFoldDB" id="A0A0A2VR44"/>
<dbReference type="SUPFAM" id="SSF51735">
    <property type="entry name" value="NAD(P)-binding Rossmann-fold domains"/>
    <property type="match status" value="1"/>
</dbReference>
<sequence>MASRLAPNSGSAVPSMVILDDYLSVAQRHFEHIGPTDVKIDIFKSRVPQDTTEEKKALVEQLRPYNIISAMRERTAFPSQLLRSLPNLKLLLCTGTQFETFDLQAAKELGITVAAAPGNGRTDKPGPAGKPLPADIRKGGSHPTTQHTWALILALARNVAFDDAVVKSGGWQSNLALGLPGKTLGVIGLGRLGAAVARIGALAFGMKVVCWSANLDQDKADRAAADLGLPIGNEFGERTFQVVSKEELFRTADVVSLHYVLSERSRGLVNADALAIMKPSALLVNTSRSALIDQDALLNAAHQGIIRGIAMDVFDQEPLPERNPWRIEQWGVAGRSKVLTTPHMGYVDEDLINRWYEETAENLERPESAAQLTAMTTQHMLMYGLSLSPILAHFQKTPVTLAKWLAGSLIAWHAFKNWLLLLPILVSVENARRKVVDVGARADEQQDDEEEGLKVEERRLQSALCNYNFINSAQDFGRNRPDSVLVELLRDSCLQKTCSSLKRVAVAAPSNRFKMEPRARAGKNVGKMNFSHNELAQLLYAHGDVKNPLPETVRVLDEILTDFMQSIAFEAARAAQYSGRQKIKYEDFEFAFRKNPAFLGKVQEVFEKQKEIKKAREILRDAEEDIMKDAAEEEKKRQKGDDAAAASAAGRSSRPTNKEEELGEADDDADAEADALGKRK</sequence>
<evidence type="ECO:0000259" key="11">
    <source>
        <dbReference type="Pfam" id="PF02826"/>
    </source>
</evidence>
<dbReference type="OrthoDB" id="298012at2759"/>
<dbReference type="CDD" id="cd12169">
    <property type="entry name" value="PGDH_like_1"/>
    <property type="match status" value="1"/>
</dbReference>
<dbReference type="PANTHER" id="PTHR42789">
    <property type="entry name" value="D-ISOMER SPECIFIC 2-HYDROXYACID DEHYDROGENASE FAMILY PROTEIN (AFU_ORTHOLOGUE AFUA_6G10090)"/>
    <property type="match status" value="1"/>
</dbReference>
<dbReference type="InterPro" id="IPR006139">
    <property type="entry name" value="D-isomer_2_OHA_DH_cat_dom"/>
</dbReference>
<dbReference type="InterPro" id="IPR006140">
    <property type="entry name" value="D-isomer_DH_NAD-bd"/>
</dbReference>
<feature type="domain" description="D-isomer specific 2-hydroxyacid dehydrogenase catalytic" evidence="10">
    <location>
        <begin position="39"/>
        <end position="118"/>
    </location>
</feature>
<comment type="subcellular location">
    <subcellularLocation>
        <location evidence="1">Nucleus</location>
    </subcellularLocation>
</comment>
<evidence type="ECO:0000256" key="9">
    <source>
        <dbReference type="SAM" id="MobiDB-lite"/>
    </source>
</evidence>
<feature type="region of interest" description="Disordered" evidence="9">
    <location>
        <begin position="629"/>
        <end position="680"/>
    </location>
</feature>
<dbReference type="Proteomes" id="UP000030106">
    <property type="component" value="Unassembled WGS sequence"/>
</dbReference>
<evidence type="ECO:0000256" key="2">
    <source>
        <dbReference type="ARBA" id="ARBA00005854"/>
    </source>
</evidence>
<keyword evidence="7" id="KW-0804">Transcription</keyword>
<dbReference type="SUPFAM" id="SSF52283">
    <property type="entry name" value="Formate/glycerate dehydrogenase catalytic domain-like"/>
    <property type="match status" value="1"/>
</dbReference>
<proteinExistence type="inferred from homology"/>
<evidence type="ECO:0000256" key="3">
    <source>
        <dbReference type="ARBA" id="ARBA00022605"/>
    </source>
</evidence>
<organism evidence="12 13">
    <name type="scientific">Beauveria bassiana D1-5</name>
    <dbReference type="NCBI Taxonomy" id="1245745"/>
    <lineage>
        <taxon>Eukaryota</taxon>
        <taxon>Fungi</taxon>
        <taxon>Dikarya</taxon>
        <taxon>Ascomycota</taxon>
        <taxon>Pezizomycotina</taxon>
        <taxon>Sordariomycetes</taxon>
        <taxon>Hypocreomycetidae</taxon>
        <taxon>Hypocreales</taxon>
        <taxon>Cordycipitaceae</taxon>
        <taxon>Beauveria</taxon>
    </lineage>
</organism>
<dbReference type="HOGENOM" id="CLU_404374_0_0_1"/>
<dbReference type="PANTHER" id="PTHR42789:SF1">
    <property type="entry name" value="D-ISOMER SPECIFIC 2-HYDROXYACID DEHYDROGENASE FAMILY PROTEIN (AFU_ORTHOLOGUE AFUA_6G10090)"/>
    <property type="match status" value="1"/>
</dbReference>